<dbReference type="Proteomes" id="UP001370758">
    <property type="component" value="Unassembled WGS sequence"/>
</dbReference>
<evidence type="ECO:0000313" key="2">
    <source>
        <dbReference type="Proteomes" id="UP001370758"/>
    </source>
</evidence>
<dbReference type="Gene3D" id="1.10.1520.10">
    <property type="entry name" value="Ribonuclease III domain"/>
    <property type="match status" value="1"/>
</dbReference>
<dbReference type="GO" id="GO:0004525">
    <property type="term" value="F:ribonuclease III activity"/>
    <property type="evidence" value="ECO:0007669"/>
    <property type="project" value="InterPro"/>
</dbReference>
<reference evidence="1 2" key="1">
    <citation type="submission" date="2023-08" db="EMBL/GenBank/DDBJ databases">
        <authorList>
            <person name="Palmer J.M."/>
        </authorList>
    </citation>
    <scope>NUCLEOTIDE SEQUENCE [LARGE SCALE GENOMIC DNA]</scope>
    <source>
        <strain evidence="1 2">TWF481</strain>
    </source>
</reference>
<dbReference type="GO" id="GO:0006396">
    <property type="term" value="P:RNA processing"/>
    <property type="evidence" value="ECO:0007669"/>
    <property type="project" value="InterPro"/>
</dbReference>
<name>A0AAV9VQS5_9PEZI</name>
<evidence type="ECO:0008006" key="3">
    <source>
        <dbReference type="Google" id="ProtNLM"/>
    </source>
</evidence>
<dbReference type="InterPro" id="IPR036389">
    <property type="entry name" value="RNase_III_sf"/>
</dbReference>
<protein>
    <recommendedName>
        <fullName evidence="3">RNase III domain-containing protein</fullName>
    </recommendedName>
</protein>
<sequence length="163" mass="18229">MDKLATAFTANYSRYITSACSEVEVDYDPDIYALHYIHLVLQLDYSIKKDKIRSFPLPDVNGYAKYVEAILVWLVKKVPSSLEPKVVLDVLATTTQTLSIVQQKTDRINQTSIQKIIKCSSKHIHLVAEALEAADHDTEGSVDGNKRLALIGDAVLRLILVDE</sequence>
<organism evidence="1 2">
    <name type="scientific">Arthrobotrys musiformis</name>
    <dbReference type="NCBI Taxonomy" id="47236"/>
    <lineage>
        <taxon>Eukaryota</taxon>
        <taxon>Fungi</taxon>
        <taxon>Dikarya</taxon>
        <taxon>Ascomycota</taxon>
        <taxon>Pezizomycotina</taxon>
        <taxon>Orbiliomycetes</taxon>
        <taxon>Orbiliales</taxon>
        <taxon>Orbiliaceae</taxon>
        <taxon>Arthrobotrys</taxon>
    </lineage>
</organism>
<dbReference type="EMBL" id="JAVHJL010000012">
    <property type="protein sequence ID" value="KAK6495518.1"/>
    <property type="molecule type" value="Genomic_DNA"/>
</dbReference>
<gene>
    <name evidence="1" type="ORF">TWF481_002567</name>
</gene>
<keyword evidence="2" id="KW-1185">Reference proteome</keyword>
<comment type="caution">
    <text evidence="1">The sequence shown here is derived from an EMBL/GenBank/DDBJ whole genome shotgun (WGS) entry which is preliminary data.</text>
</comment>
<accession>A0AAV9VQS5</accession>
<evidence type="ECO:0000313" key="1">
    <source>
        <dbReference type="EMBL" id="KAK6495518.1"/>
    </source>
</evidence>
<proteinExistence type="predicted"/>
<dbReference type="AlphaFoldDB" id="A0AAV9VQS5"/>
<dbReference type="SUPFAM" id="SSF69065">
    <property type="entry name" value="RNase III domain-like"/>
    <property type="match status" value="1"/>
</dbReference>